<organism evidence="1 2">
    <name type="scientific">Prevotella veroralis F0319</name>
    <dbReference type="NCBI Taxonomy" id="649761"/>
    <lineage>
        <taxon>Bacteria</taxon>
        <taxon>Pseudomonadati</taxon>
        <taxon>Bacteroidota</taxon>
        <taxon>Bacteroidia</taxon>
        <taxon>Bacteroidales</taxon>
        <taxon>Prevotellaceae</taxon>
        <taxon>Prevotella</taxon>
    </lineage>
</organism>
<proteinExistence type="predicted"/>
<dbReference type="AlphaFoldDB" id="C9MLC6"/>
<dbReference type="HOGENOM" id="CLU_137778_1_0_10"/>
<dbReference type="STRING" id="649761.HMPREF0973_00401"/>
<dbReference type="Proteomes" id="UP000003327">
    <property type="component" value="Unassembled WGS sequence"/>
</dbReference>
<dbReference type="OrthoDB" id="1027344at2"/>
<evidence type="ECO:0000313" key="1">
    <source>
        <dbReference type="EMBL" id="EEX19460.1"/>
    </source>
</evidence>
<name>C9MLC6_9BACT</name>
<dbReference type="RefSeq" id="WP_004382024.1">
    <property type="nucleotide sequence ID" value="NZ_GG698712.1"/>
</dbReference>
<reference evidence="1" key="1">
    <citation type="submission" date="2009-09" db="EMBL/GenBank/DDBJ databases">
        <authorList>
            <person name="Weinstock G."/>
            <person name="Sodergren E."/>
            <person name="Clifton S."/>
            <person name="Fulton L."/>
            <person name="Fulton B."/>
            <person name="Courtney L."/>
            <person name="Fronick C."/>
            <person name="Harrison M."/>
            <person name="Strong C."/>
            <person name="Farmer C."/>
            <person name="Delahaunty K."/>
            <person name="Markovic C."/>
            <person name="Hall O."/>
            <person name="Minx P."/>
            <person name="Tomlinson C."/>
            <person name="Mitreva M."/>
            <person name="Nelson J."/>
            <person name="Hou S."/>
            <person name="Wollam A."/>
            <person name="Pepin K.H."/>
            <person name="Johnson M."/>
            <person name="Bhonagiri V."/>
            <person name="Nash W.E."/>
            <person name="Warren W."/>
            <person name="Chinwalla A."/>
            <person name="Mardis E.R."/>
            <person name="Wilson R.K."/>
        </authorList>
    </citation>
    <scope>NUCLEOTIDE SEQUENCE [LARGE SCALE GENOMIC DNA]</scope>
    <source>
        <strain evidence="1">F0319</strain>
    </source>
</reference>
<dbReference type="eggNOG" id="ENOG5032RMQ">
    <property type="taxonomic scope" value="Bacteria"/>
</dbReference>
<evidence type="ECO:0000313" key="2">
    <source>
        <dbReference type="Proteomes" id="UP000003327"/>
    </source>
</evidence>
<evidence type="ECO:0008006" key="3">
    <source>
        <dbReference type="Google" id="ProtNLM"/>
    </source>
</evidence>
<gene>
    <name evidence="1" type="ORF">HMPREF0973_00401</name>
</gene>
<keyword evidence="2" id="KW-1185">Reference proteome</keyword>
<comment type="caution">
    <text evidence="1">The sequence shown here is derived from an EMBL/GenBank/DDBJ whole genome shotgun (WGS) entry which is preliminary data.</text>
</comment>
<protein>
    <recommendedName>
        <fullName evidence="3">DUF4157 domain-containing protein</fullName>
    </recommendedName>
</protein>
<dbReference type="EMBL" id="ACVA01000013">
    <property type="protein sequence ID" value="EEX19460.1"/>
    <property type="molecule type" value="Genomic_DNA"/>
</dbReference>
<accession>C9MLC6</accession>
<sequence length="106" mass="13044">MIIIRTKYLPPKNYDAINILGFLFVHPEIILTKELINHERIHTRQMIEMLIIPFYLWYLLEWLIRLPLPGRAYMNLSFEKEAYKNMDNLNYLEHRKPFAWFKYLIS</sequence>